<dbReference type="GeneID" id="19402329"/>
<sequence length="299" mass="33356">MQYDPANLSHVSYSRTSADWTNPIWLRKITRGRANPHVLSLQLIHPAIVWIHDGKPMQPSCNAPGCLAELAKATKIDVLIDDNFLHPDWKALFLRFVAHTAEFDSFGVEYNRTHTQADWRFFAPIEIEGGKEDRYCDDAAPPPYADNQASKKRPAQAISPRSPLSPAPKRIFVGQEKISFDRGSTTEPNTPTTIDESPHPNPRLIDPPARSPTPTPTPSPTHLQHALVHCIRNLPTSVLVNFISTMLTAPTILEMITSSIAPDVLSTLNDQVDDCVAEAHVKLREDIDDVRLDLNMWGN</sequence>
<feature type="compositionally biased region" description="Pro residues" evidence="1">
    <location>
        <begin position="209"/>
        <end position="219"/>
    </location>
</feature>
<dbReference type="RefSeq" id="XP_008026902.1">
    <property type="nucleotide sequence ID" value="XM_008028711.1"/>
</dbReference>
<name>R0JVH7_EXST2</name>
<accession>R0JVH7</accession>
<evidence type="ECO:0000313" key="3">
    <source>
        <dbReference type="Proteomes" id="UP000016935"/>
    </source>
</evidence>
<dbReference type="OrthoDB" id="3737134at2759"/>
<dbReference type="EMBL" id="KB908703">
    <property type="protein sequence ID" value="EOA84998.1"/>
    <property type="molecule type" value="Genomic_DNA"/>
</dbReference>
<dbReference type="HOGENOM" id="CLU_931166_0_0_1"/>
<evidence type="ECO:0000256" key="1">
    <source>
        <dbReference type="SAM" id="MobiDB-lite"/>
    </source>
</evidence>
<dbReference type="AlphaFoldDB" id="R0JVH7"/>
<evidence type="ECO:0000313" key="2">
    <source>
        <dbReference type="EMBL" id="EOA84998.1"/>
    </source>
</evidence>
<feature type="compositionally biased region" description="Polar residues" evidence="1">
    <location>
        <begin position="182"/>
        <end position="195"/>
    </location>
</feature>
<reference evidence="2 3" key="1">
    <citation type="journal article" date="2012" name="PLoS Pathog.">
        <title>Diverse lifestyles and strategies of plant pathogenesis encoded in the genomes of eighteen Dothideomycetes fungi.</title>
        <authorList>
            <person name="Ohm R.A."/>
            <person name="Feau N."/>
            <person name="Henrissat B."/>
            <person name="Schoch C.L."/>
            <person name="Horwitz B.A."/>
            <person name="Barry K.W."/>
            <person name="Condon B.J."/>
            <person name="Copeland A.C."/>
            <person name="Dhillon B."/>
            <person name="Glaser F."/>
            <person name="Hesse C.N."/>
            <person name="Kosti I."/>
            <person name="LaButti K."/>
            <person name="Lindquist E.A."/>
            <person name="Lucas S."/>
            <person name="Salamov A.A."/>
            <person name="Bradshaw R.E."/>
            <person name="Ciuffetti L."/>
            <person name="Hamelin R.C."/>
            <person name="Kema G.H.J."/>
            <person name="Lawrence C."/>
            <person name="Scott J.A."/>
            <person name="Spatafora J.W."/>
            <person name="Turgeon B.G."/>
            <person name="de Wit P.J.G.M."/>
            <person name="Zhong S."/>
            <person name="Goodwin S.B."/>
            <person name="Grigoriev I.V."/>
        </authorList>
    </citation>
    <scope>NUCLEOTIDE SEQUENCE [LARGE SCALE GENOMIC DNA]</scope>
    <source>
        <strain evidence="3">28A</strain>
    </source>
</reference>
<organism evidence="2 3">
    <name type="scientific">Exserohilum turcicum (strain 28A)</name>
    <name type="common">Northern leaf blight fungus</name>
    <name type="synonym">Setosphaeria turcica</name>
    <dbReference type="NCBI Taxonomy" id="671987"/>
    <lineage>
        <taxon>Eukaryota</taxon>
        <taxon>Fungi</taxon>
        <taxon>Dikarya</taxon>
        <taxon>Ascomycota</taxon>
        <taxon>Pezizomycotina</taxon>
        <taxon>Dothideomycetes</taxon>
        <taxon>Pleosporomycetidae</taxon>
        <taxon>Pleosporales</taxon>
        <taxon>Pleosporineae</taxon>
        <taxon>Pleosporaceae</taxon>
        <taxon>Exserohilum</taxon>
    </lineage>
</organism>
<proteinExistence type="predicted"/>
<feature type="region of interest" description="Disordered" evidence="1">
    <location>
        <begin position="133"/>
        <end position="221"/>
    </location>
</feature>
<dbReference type="Proteomes" id="UP000016935">
    <property type="component" value="Unassembled WGS sequence"/>
</dbReference>
<reference evidence="2 3" key="2">
    <citation type="journal article" date="2013" name="PLoS Genet.">
        <title>Comparative genome structure, secondary metabolite, and effector coding capacity across Cochliobolus pathogens.</title>
        <authorList>
            <person name="Condon B.J."/>
            <person name="Leng Y."/>
            <person name="Wu D."/>
            <person name="Bushley K.E."/>
            <person name="Ohm R.A."/>
            <person name="Otillar R."/>
            <person name="Martin J."/>
            <person name="Schackwitz W."/>
            <person name="Grimwood J."/>
            <person name="MohdZainudin N."/>
            <person name="Xue C."/>
            <person name="Wang R."/>
            <person name="Manning V.A."/>
            <person name="Dhillon B."/>
            <person name="Tu Z.J."/>
            <person name="Steffenson B.J."/>
            <person name="Salamov A."/>
            <person name="Sun H."/>
            <person name="Lowry S."/>
            <person name="LaButti K."/>
            <person name="Han J."/>
            <person name="Copeland A."/>
            <person name="Lindquist E."/>
            <person name="Barry K."/>
            <person name="Schmutz J."/>
            <person name="Baker S.E."/>
            <person name="Ciuffetti L.M."/>
            <person name="Grigoriev I.V."/>
            <person name="Zhong S."/>
            <person name="Turgeon B.G."/>
        </authorList>
    </citation>
    <scope>NUCLEOTIDE SEQUENCE [LARGE SCALE GENOMIC DNA]</scope>
    <source>
        <strain evidence="3">28A</strain>
    </source>
</reference>
<keyword evidence="3" id="KW-1185">Reference proteome</keyword>
<protein>
    <submittedName>
        <fullName evidence="2">Uncharacterized protein</fullName>
    </submittedName>
</protein>
<gene>
    <name evidence="2" type="ORF">SETTUDRAFT_20512</name>
</gene>